<dbReference type="InParanoid" id="A0A1S3FXU4"/>
<reference evidence="4" key="1">
    <citation type="submission" date="2025-08" db="UniProtKB">
        <authorList>
            <consortium name="RefSeq"/>
        </authorList>
    </citation>
    <scope>IDENTIFICATION</scope>
    <source>
        <tissue evidence="4">Kidney</tissue>
    </source>
</reference>
<protein>
    <submittedName>
        <fullName evidence="4">Uncharacterized protein LOC105992845</fullName>
    </submittedName>
</protein>
<dbReference type="SMART" id="SM01373">
    <property type="entry name" value="MAGE"/>
    <property type="match status" value="1"/>
</dbReference>
<dbReference type="OrthoDB" id="205198at2759"/>
<dbReference type="PANTHER" id="PTHR11736:SF85">
    <property type="entry name" value="MAGE DOMAIN-CONTAINING PROTEIN MAGEA13P-RELATED"/>
    <property type="match status" value="1"/>
</dbReference>
<dbReference type="GeneID" id="105992845"/>
<gene>
    <name evidence="4" type="primary">LOC105992845</name>
</gene>
<feature type="region of interest" description="Disordered" evidence="1">
    <location>
        <begin position="430"/>
        <end position="452"/>
    </location>
</feature>
<dbReference type="AlphaFoldDB" id="A0A1S3FXU4"/>
<dbReference type="GO" id="GO:0005634">
    <property type="term" value="C:nucleus"/>
    <property type="evidence" value="ECO:0007669"/>
    <property type="project" value="TreeGrafter"/>
</dbReference>
<dbReference type="InterPro" id="IPR045345">
    <property type="entry name" value="Gag_p24_C"/>
</dbReference>
<proteinExistence type="predicted"/>
<dbReference type="InterPro" id="IPR021072">
    <property type="entry name" value="MAGE_N"/>
</dbReference>
<feature type="region of interest" description="Disordered" evidence="1">
    <location>
        <begin position="355"/>
        <end position="375"/>
    </location>
</feature>
<dbReference type="KEGG" id="dord:105992845"/>
<keyword evidence="3" id="KW-1185">Reference proteome</keyword>
<feature type="compositionally biased region" description="Polar residues" evidence="1">
    <location>
        <begin position="439"/>
        <end position="451"/>
    </location>
</feature>
<dbReference type="InterPro" id="IPR008919">
    <property type="entry name" value="Retrov_capsid_N"/>
</dbReference>
<evidence type="ECO:0000313" key="3">
    <source>
        <dbReference type="Proteomes" id="UP000081671"/>
    </source>
</evidence>
<accession>A0A1S3FXU4</accession>
<dbReference type="Gene3D" id="1.10.375.10">
    <property type="entry name" value="Human Immunodeficiency Virus Type 1 Capsid Protein"/>
    <property type="match status" value="1"/>
</dbReference>
<dbReference type="PANTHER" id="PTHR11736">
    <property type="entry name" value="MELANOMA-ASSOCIATED ANTIGEN MAGE ANTIGEN"/>
    <property type="match status" value="1"/>
</dbReference>
<dbReference type="InterPro" id="IPR002190">
    <property type="entry name" value="MHD_dom"/>
</dbReference>
<dbReference type="Pfam" id="PF01454">
    <property type="entry name" value="MAGE"/>
    <property type="match status" value="1"/>
</dbReference>
<dbReference type="InterPro" id="IPR041898">
    <property type="entry name" value="MAGE_WH1"/>
</dbReference>
<dbReference type="GO" id="GO:0000122">
    <property type="term" value="P:negative regulation of transcription by RNA polymerase II"/>
    <property type="evidence" value="ECO:0007669"/>
    <property type="project" value="TreeGrafter"/>
</dbReference>
<dbReference type="InterPro" id="IPR037445">
    <property type="entry name" value="MAGE"/>
</dbReference>
<evidence type="ECO:0000259" key="2">
    <source>
        <dbReference type="PROSITE" id="PS50838"/>
    </source>
</evidence>
<dbReference type="Gene3D" id="1.10.10.1210">
    <property type="entry name" value="MAGE homology domain, winged helix WH2 motif"/>
    <property type="match status" value="1"/>
</dbReference>
<name>A0A1S3FXU4_DIPOR</name>
<dbReference type="PROSITE" id="PS50838">
    <property type="entry name" value="MAGE"/>
    <property type="match status" value="1"/>
</dbReference>
<dbReference type="InterPro" id="IPR008916">
    <property type="entry name" value="Retrov_capsid_C"/>
</dbReference>
<organism evidence="3 4">
    <name type="scientific">Dipodomys ordii</name>
    <name type="common">Ord's kangaroo rat</name>
    <dbReference type="NCBI Taxonomy" id="10020"/>
    <lineage>
        <taxon>Eukaryota</taxon>
        <taxon>Metazoa</taxon>
        <taxon>Chordata</taxon>
        <taxon>Craniata</taxon>
        <taxon>Vertebrata</taxon>
        <taxon>Euteleostomi</taxon>
        <taxon>Mammalia</taxon>
        <taxon>Eutheria</taxon>
        <taxon>Euarchontoglires</taxon>
        <taxon>Glires</taxon>
        <taxon>Rodentia</taxon>
        <taxon>Castorimorpha</taxon>
        <taxon>Heteromyidae</taxon>
        <taxon>Dipodomyinae</taxon>
        <taxon>Dipodomys</taxon>
    </lineage>
</organism>
<dbReference type="GO" id="GO:0016032">
    <property type="term" value="P:viral process"/>
    <property type="evidence" value="ECO:0007669"/>
    <property type="project" value="InterPro"/>
</dbReference>
<dbReference type="Pfam" id="PF00607">
    <property type="entry name" value="Gag_p24"/>
    <property type="match status" value="1"/>
</dbReference>
<dbReference type="InterPro" id="IPR041899">
    <property type="entry name" value="MAGE_WH2"/>
</dbReference>
<evidence type="ECO:0000313" key="4">
    <source>
        <dbReference type="RefSeq" id="XP_012881381.1"/>
    </source>
</evidence>
<dbReference type="SUPFAM" id="SSF47353">
    <property type="entry name" value="Retrovirus capsid dimerization domain-like"/>
    <property type="match status" value="1"/>
</dbReference>
<dbReference type="Pfam" id="PF19317">
    <property type="entry name" value="Gag_p24_C"/>
    <property type="match status" value="1"/>
</dbReference>
<dbReference type="FunFam" id="1.10.10.1210:FF:000001">
    <property type="entry name" value="melanoma-associated antigen D1"/>
    <property type="match status" value="1"/>
</dbReference>
<dbReference type="Pfam" id="PF12440">
    <property type="entry name" value="MAGE_N"/>
    <property type="match status" value="1"/>
</dbReference>
<feature type="domain" description="MAGE" evidence="2">
    <location>
        <begin position="463"/>
        <end position="662"/>
    </location>
</feature>
<evidence type="ECO:0000256" key="1">
    <source>
        <dbReference type="SAM" id="MobiDB-lite"/>
    </source>
</evidence>
<dbReference type="SMART" id="SM01392">
    <property type="entry name" value="MAGE_N"/>
    <property type="match status" value="1"/>
</dbReference>
<dbReference type="RefSeq" id="XP_012881381.1">
    <property type="nucleotide sequence ID" value="XM_013025927.1"/>
</dbReference>
<dbReference type="Gene3D" id="1.10.1200.30">
    <property type="match status" value="1"/>
</dbReference>
<dbReference type="Proteomes" id="UP000081671">
    <property type="component" value="Unplaced"/>
</dbReference>
<sequence length="684" mass="76820">MWKAVRTELHLACPIFQDPQGQRYHEPLYFKVIESLAESVWAYGIAASFAVAQVEALNRHCVTPGDWSGLARACLSPGQYLDWKAFLIKFASEEAAANQAAGNPAWDRDMLLGQGRFANQQIGYPVQVYEQINKIGIKAWKALPNKGEVSGNLTKILQGSTEPFSDFVACMVVAAGRIFGDPDAAMPLIKQLVYEQCTKKCRAAITPYKNRELEAWIKVCRELGGPLTNTGLAAAVVNKDRYIIFTTANSIMPGTIGKLHEQVLEDIWKQTSDVILLQYDFWNVKEVSKWDVSFTLQDTSSEERSGGIVITLRKNEDLASFMSERDRILPKGQLASLLFYLHDYQLSVRSVMMSHIQKHGERRPGRQAQTEGSGMVDAQVPAAEAMGATAASSSAEIPETVEEVLATIGIPSVSESLQKIYCSFPAIKATPPSKPKADSSVQTEENPNTSKAKADAERLLITVKKTVADLVEFLCDKCTKKEAVNRKELRKYVTKELKFYFPKIFRTVCECMEGIFGIQVKETDFSPHSYIFIKILDLTYDGMESDDEGLPKLGLLILVLCVIFMEGNRVSEKKVWEVLSVIGVYSGKKNFIFGDPRKLITEDFVQEEYLKYGAVPYTYPTYYEFRWGPRAHAETSKMKLLPFFTKVKRSNCRTFGALYNEAMDEEEERIKFAVGKQVQQLLIP</sequence>
<dbReference type="Gene3D" id="1.10.10.1200">
    <property type="entry name" value="MAGE homology domain, winged helix WH1 motif"/>
    <property type="match status" value="1"/>
</dbReference>
<dbReference type="SUPFAM" id="SSF47943">
    <property type="entry name" value="Retrovirus capsid protein, N-terminal core domain"/>
    <property type="match status" value="1"/>
</dbReference>